<gene>
    <name evidence="1" type="ORF">CMUST_10140</name>
</gene>
<dbReference type="RefSeq" id="WP_047262389.1">
    <property type="nucleotide sequence ID" value="NZ_CP011542.1"/>
</dbReference>
<dbReference type="EMBL" id="CP011542">
    <property type="protein sequence ID" value="AKK06344.1"/>
    <property type="molecule type" value="Genomic_DNA"/>
</dbReference>
<organism evidence="1 2">
    <name type="scientific">Corynebacterium mustelae</name>
    <dbReference type="NCBI Taxonomy" id="571915"/>
    <lineage>
        <taxon>Bacteria</taxon>
        <taxon>Bacillati</taxon>
        <taxon>Actinomycetota</taxon>
        <taxon>Actinomycetes</taxon>
        <taxon>Mycobacteriales</taxon>
        <taxon>Corynebacteriaceae</taxon>
        <taxon>Corynebacterium</taxon>
    </lineage>
</organism>
<reference evidence="2" key="2">
    <citation type="submission" date="2015-05" db="EMBL/GenBank/DDBJ databases">
        <title>Complete genome sequence of Corynebacterium mustelae DSM 45274, isolated from various tissues of a male ferret with lethal sepsis.</title>
        <authorList>
            <person name="Ruckert C."/>
            <person name="Albersmeier A."/>
            <person name="Winkler A."/>
            <person name="Tauch A."/>
        </authorList>
    </citation>
    <scope>NUCLEOTIDE SEQUENCE [LARGE SCALE GENOMIC DNA]</scope>
    <source>
        <strain evidence="2">DSM 45274</strain>
    </source>
</reference>
<name>A0A0G3GYV2_9CORY</name>
<evidence type="ECO:0000313" key="1">
    <source>
        <dbReference type="EMBL" id="AKK06344.1"/>
    </source>
</evidence>
<evidence type="ECO:0000313" key="2">
    <source>
        <dbReference type="Proteomes" id="UP000035199"/>
    </source>
</evidence>
<dbReference type="OrthoDB" id="7065495at2"/>
<protein>
    <submittedName>
        <fullName evidence="1">Uncharacterized protein</fullName>
    </submittedName>
</protein>
<proteinExistence type="predicted"/>
<reference evidence="1 2" key="1">
    <citation type="journal article" date="2015" name="Genome Announc.">
        <title>Complete Genome Sequence of the Type Strain Corynebacterium mustelae DSM 45274, Isolated from Various Tissues of a Male Ferret with Lethal Sepsis.</title>
        <authorList>
            <person name="Ruckert C."/>
            <person name="Eimer J."/>
            <person name="Winkler A."/>
            <person name="Tauch A."/>
        </authorList>
    </citation>
    <scope>NUCLEOTIDE SEQUENCE [LARGE SCALE GENOMIC DNA]</scope>
    <source>
        <strain evidence="1 2">DSM 45274</strain>
    </source>
</reference>
<dbReference type="PATRIC" id="fig|571915.4.peg.2152"/>
<keyword evidence="2" id="KW-1185">Reference proteome</keyword>
<sequence>MTFSQEVLNRLHALSATIAEHDGTLLSALSAISFPKPPKAKYFTDPCFSEFEAALILQTNRENPRDAITWYDIEWNPYTITPFTPGTADFEEWDGIADGLKPQLKVDHETPTLIAIANHLGTGYVVVAEDPNPEDPDVYVIDHDLWLGEIDYDMKFSEFLDRFATEEEFQDEVADYFRTIKDEPPLETYIQEYVKTNPHLHDAVAVFKELNWHTAKIEDAPTLPLGTTEQQERALRGLETGDWEAYADIPGFGHTRIPATDVDEEMLGLFAIRLGVTPKRAAEVISDRYGEQVAAIVEKRGADFATEFINHSSTRFPYIAVRLVLTMGLTPPTSETYIETWASMLKNTSLHPDFLRILVTKFQPSFEQHWNIAKNTPAASLVIPNAVAGGLLDRDEAIDCAFRSLAESTRPSDRKKWVIVIADDLKLSAPELHKYLDTITKVAATHETVVIDKLVLDLLPILSAEELSALVPHALQAKAAKTRKAVVACLASRPELKESLAPVIADIPSAQQLFDAWERSRK</sequence>
<accession>A0A0G3GYV2</accession>
<dbReference type="AlphaFoldDB" id="A0A0G3GYV2"/>
<dbReference type="KEGG" id="cmv:CMUST_10140"/>
<dbReference type="Proteomes" id="UP000035199">
    <property type="component" value="Chromosome"/>
</dbReference>